<comment type="caution">
    <text evidence="4">The sequence shown here is derived from an EMBL/GenBank/DDBJ whole genome shotgun (WGS) entry which is preliminary data.</text>
</comment>
<evidence type="ECO:0000256" key="2">
    <source>
        <dbReference type="SAM" id="Phobius"/>
    </source>
</evidence>
<gene>
    <name evidence="4" type="ORF">ACFQHK_11505</name>
</gene>
<reference evidence="4 5" key="1">
    <citation type="journal article" date="2019" name="Int. J. Syst. Evol. Microbiol.">
        <title>The Global Catalogue of Microorganisms (GCM) 10K type strain sequencing project: providing services to taxonomists for standard genome sequencing and annotation.</title>
        <authorList>
            <consortium name="The Broad Institute Genomics Platform"/>
            <consortium name="The Broad Institute Genome Sequencing Center for Infectious Disease"/>
            <person name="Wu L."/>
            <person name="Ma J."/>
        </authorList>
    </citation>
    <scope>NUCLEOTIDE SEQUENCE [LARGE SCALE GENOMIC DNA]</scope>
    <source>
        <strain evidence="4 5">PSRA2</strain>
    </source>
</reference>
<dbReference type="Pfam" id="PF09851">
    <property type="entry name" value="SHOCT"/>
    <property type="match status" value="1"/>
</dbReference>
<sequence length="169" mass="19412">MSPLSERTRETVVEVAVFVIFGLGFLDLFLGVVPGVPFYVVWVVGFAVVLPLLAILLEDDDRADEAMLDDLDRSMSRLGRDLERAADPWSARRRRETHRTVDDDGDPPLTDAVETLRSRYARGDLTDAQFERKLDRLLETESPESAAEWRSRERRRGHEPPREREFEDA</sequence>
<evidence type="ECO:0000313" key="4">
    <source>
        <dbReference type="EMBL" id="MFC6837131.1"/>
    </source>
</evidence>
<feature type="transmembrane region" description="Helical" evidence="2">
    <location>
        <begin position="12"/>
        <end position="33"/>
    </location>
</feature>
<evidence type="ECO:0000256" key="1">
    <source>
        <dbReference type="SAM" id="MobiDB-lite"/>
    </source>
</evidence>
<feature type="domain" description="SHOCT" evidence="3">
    <location>
        <begin position="111"/>
        <end position="138"/>
    </location>
</feature>
<protein>
    <submittedName>
        <fullName evidence="4">SHOCT domain-containing protein</fullName>
    </submittedName>
</protein>
<feature type="transmembrane region" description="Helical" evidence="2">
    <location>
        <begin position="39"/>
        <end position="57"/>
    </location>
</feature>
<proteinExistence type="predicted"/>
<keyword evidence="2" id="KW-1133">Transmembrane helix</keyword>
<dbReference type="RefSeq" id="WP_304448801.1">
    <property type="nucleotide sequence ID" value="NZ_JARRAH010000001.1"/>
</dbReference>
<feature type="compositionally biased region" description="Basic and acidic residues" evidence="1">
    <location>
        <begin position="147"/>
        <end position="169"/>
    </location>
</feature>
<accession>A0ABD5UCT7</accession>
<dbReference type="AlphaFoldDB" id="A0ABD5UCT7"/>
<evidence type="ECO:0000259" key="3">
    <source>
        <dbReference type="Pfam" id="PF09851"/>
    </source>
</evidence>
<keyword evidence="2" id="KW-0472">Membrane</keyword>
<dbReference type="InterPro" id="IPR018649">
    <property type="entry name" value="SHOCT"/>
</dbReference>
<organism evidence="4 5">
    <name type="scientific">Halomarina ordinaria</name>
    <dbReference type="NCBI Taxonomy" id="3033939"/>
    <lineage>
        <taxon>Archaea</taxon>
        <taxon>Methanobacteriati</taxon>
        <taxon>Methanobacteriota</taxon>
        <taxon>Stenosarchaea group</taxon>
        <taxon>Halobacteria</taxon>
        <taxon>Halobacteriales</taxon>
        <taxon>Natronomonadaceae</taxon>
        <taxon>Halomarina</taxon>
    </lineage>
</organism>
<dbReference type="Proteomes" id="UP001596406">
    <property type="component" value="Unassembled WGS sequence"/>
</dbReference>
<feature type="region of interest" description="Disordered" evidence="1">
    <location>
        <begin position="134"/>
        <end position="169"/>
    </location>
</feature>
<keyword evidence="2" id="KW-0812">Transmembrane</keyword>
<feature type="region of interest" description="Disordered" evidence="1">
    <location>
        <begin position="85"/>
        <end position="110"/>
    </location>
</feature>
<keyword evidence="5" id="KW-1185">Reference proteome</keyword>
<name>A0ABD5UCT7_9EURY</name>
<evidence type="ECO:0000313" key="5">
    <source>
        <dbReference type="Proteomes" id="UP001596406"/>
    </source>
</evidence>
<dbReference type="EMBL" id="JBHSXM010000001">
    <property type="protein sequence ID" value="MFC6837131.1"/>
    <property type="molecule type" value="Genomic_DNA"/>
</dbReference>